<accession>A0ABY9LZ53</accession>
<sequence length="256" mass="27922">MDEGTRIDHATDILDRVLTDARCAAESLAEAASLILWDQRPESGTGILLSGDHRSALQSHIQDALRNNTWCNGAGFASYAAPAGSGDGYWTLEWWRQEGRSMQRAQLERNQETRQRLDFRAFTWFDLPARQCEPVVDGPYVDYICNGAYTITAAHPVLIGGAFAGVTAVDVLVSTLDRLLLPALRAIGRPALVINQDTRVVTSTARGIRPGSLWKPHASDIQGSSPTGLRLVVLPPNPPRVPRSPPVGLQPPRTAR</sequence>
<dbReference type="EMBL" id="CP132976">
    <property type="protein sequence ID" value="WMD19996.1"/>
    <property type="molecule type" value="Genomic_DNA"/>
</dbReference>
<feature type="region of interest" description="Disordered" evidence="1">
    <location>
        <begin position="235"/>
        <end position="256"/>
    </location>
</feature>
<protein>
    <submittedName>
        <fullName evidence="2">Cache domain-containing protein</fullName>
    </submittedName>
</protein>
<evidence type="ECO:0000313" key="3">
    <source>
        <dbReference type="Proteomes" id="UP001234798"/>
    </source>
</evidence>
<dbReference type="Proteomes" id="UP001234798">
    <property type="component" value="Chromosome"/>
</dbReference>
<reference evidence="2 3" key="1">
    <citation type="submission" date="2023-08" db="EMBL/GenBank/DDBJ databases">
        <title>Achromobacter seleniivolatilans sp. nov., isolated from seleniferous soil.</title>
        <authorList>
            <person name="Zhang S."/>
            <person name="Li K."/>
            <person name="Peng J."/>
            <person name="Zhao Q."/>
            <person name="Wang H."/>
            <person name="Guo Y."/>
        </authorList>
    </citation>
    <scope>NUCLEOTIDE SEQUENCE [LARGE SCALE GENOMIC DNA]</scope>
    <source>
        <strain evidence="2 3">R39</strain>
    </source>
</reference>
<feature type="compositionally biased region" description="Pro residues" evidence="1">
    <location>
        <begin position="235"/>
        <end position="249"/>
    </location>
</feature>
<name>A0ABY9LZ53_9BURK</name>
<keyword evidence="3" id="KW-1185">Reference proteome</keyword>
<evidence type="ECO:0000256" key="1">
    <source>
        <dbReference type="SAM" id="MobiDB-lite"/>
    </source>
</evidence>
<organism evidence="2 3">
    <name type="scientific">Achromobacter seleniivolatilans</name>
    <dbReference type="NCBI Taxonomy" id="3047478"/>
    <lineage>
        <taxon>Bacteria</taxon>
        <taxon>Pseudomonadati</taxon>
        <taxon>Pseudomonadota</taxon>
        <taxon>Betaproteobacteria</taxon>
        <taxon>Burkholderiales</taxon>
        <taxon>Alcaligenaceae</taxon>
        <taxon>Achromobacter</taxon>
    </lineage>
</organism>
<proteinExistence type="predicted"/>
<evidence type="ECO:0000313" key="2">
    <source>
        <dbReference type="EMBL" id="WMD19996.1"/>
    </source>
</evidence>
<gene>
    <name evidence="2" type="ORF">RAS12_25830</name>
</gene>
<dbReference type="CDD" id="cd12913">
    <property type="entry name" value="PDC1_MCP_like"/>
    <property type="match status" value="1"/>
</dbReference>
<dbReference type="RefSeq" id="WP_306942741.1">
    <property type="nucleotide sequence ID" value="NZ_CP132976.1"/>
</dbReference>
<dbReference type="Gene3D" id="3.30.450.20">
    <property type="entry name" value="PAS domain"/>
    <property type="match status" value="1"/>
</dbReference>